<evidence type="ECO:0000256" key="3">
    <source>
        <dbReference type="SAM" id="MobiDB-lite"/>
    </source>
</evidence>
<evidence type="ECO:0000256" key="2">
    <source>
        <dbReference type="ARBA" id="ARBA00022917"/>
    </source>
</evidence>
<keyword evidence="2" id="KW-0648">Protein biosynthesis</keyword>
<reference evidence="5" key="1">
    <citation type="submission" date="2021-01" db="EMBL/GenBank/DDBJ databases">
        <authorList>
            <person name="Corre E."/>
            <person name="Pelletier E."/>
            <person name="Niang G."/>
            <person name="Scheremetjew M."/>
            <person name="Finn R."/>
            <person name="Kale V."/>
            <person name="Holt S."/>
            <person name="Cochrane G."/>
            <person name="Meng A."/>
            <person name="Brown T."/>
            <person name="Cohen L."/>
        </authorList>
    </citation>
    <scope>NUCLEOTIDE SEQUENCE</scope>
    <source>
        <strain evidence="5">CCMP 410</strain>
    </source>
</reference>
<proteinExistence type="inferred from homology"/>
<dbReference type="Gene3D" id="1.10.132.20">
    <property type="entry name" value="Ribosome-recycling factor"/>
    <property type="match status" value="1"/>
</dbReference>
<feature type="compositionally biased region" description="Acidic residues" evidence="3">
    <location>
        <begin position="105"/>
        <end position="123"/>
    </location>
</feature>
<gene>
    <name evidence="5" type="ORF">GOCE00092_LOCUS16661</name>
</gene>
<feature type="compositionally biased region" description="Basic residues" evidence="3">
    <location>
        <begin position="84"/>
        <end position="97"/>
    </location>
</feature>
<dbReference type="GO" id="GO:0006412">
    <property type="term" value="P:translation"/>
    <property type="evidence" value="ECO:0007669"/>
    <property type="project" value="UniProtKB-KW"/>
</dbReference>
<feature type="region of interest" description="Disordered" evidence="3">
    <location>
        <begin position="67"/>
        <end position="130"/>
    </location>
</feature>
<evidence type="ECO:0000256" key="1">
    <source>
        <dbReference type="ARBA" id="ARBA00005912"/>
    </source>
</evidence>
<comment type="similarity">
    <text evidence="1">Belongs to the RRF family.</text>
</comment>
<dbReference type="PANTHER" id="PTHR20982:SF3">
    <property type="entry name" value="MITOCHONDRIAL RIBOSOME RECYCLING FACTOR PSEUDO 1"/>
    <property type="match status" value="1"/>
</dbReference>
<evidence type="ECO:0000313" key="5">
    <source>
        <dbReference type="EMBL" id="CAD9290489.1"/>
    </source>
</evidence>
<organism evidence="5">
    <name type="scientific">Grammatophora oceanica</name>
    <dbReference type="NCBI Taxonomy" id="210454"/>
    <lineage>
        <taxon>Eukaryota</taxon>
        <taxon>Sar</taxon>
        <taxon>Stramenopiles</taxon>
        <taxon>Ochrophyta</taxon>
        <taxon>Bacillariophyta</taxon>
        <taxon>Fragilariophyceae</taxon>
        <taxon>Fragilariophycidae</taxon>
        <taxon>Rhabdonematales</taxon>
        <taxon>Grammatophoraceae</taxon>
        <taxon>Grammatophora</taxon>
    </lineage>
</organism>
<feature type="region of interest" description="Disordered" evidence="3">
    <location>
        <begin position="263"/>
        <end position="287"/>
    </location>
</feature>
<dbReference type="AlphaFoldDB" id="A0A7S1V976"/>
<dbReference type="PANTHER" id="PTHR20982">
    <property type="entry name" value="RIBOSOME RECYCLING FACTOR"/>
    <property type="match status" value="1"/>
</dbReference>
<feature type="compositionally biased region" description="Basic and acidic residues" evidence="3">
    <location>
        <begin position="67"/>
        <end position="83"/>
    </location>
</feature>
<accession>A0A7S1V976</accession>
<dbReference type="SUPFAM" id="SSF55194">
    <property type="entry name" value="Ribosome recycling factor, RRF"/>
    <property type="match status" value="1"/>
</dbReference>
<feature type="domain" description="Ribosome recycling factor" evidence="4">
    <location>
        <begin position="144"/>
        <end position="310"/>
    </location>
</feature>
<dbReference type="EMBL" id="HBGK01031900">
    <property type="protein sequence ID" value="CAD9290489.1"/>
    <property type="molecule type" value="Transcribed_RNA"/>
</dbReference>
<dbReference type="Gene3D" id="3.30.1360.40">
    <property type="match status" value="1"/>
</dbReference>
<sequence length="312" mass="34928">MSMIAGRYLVRCAVRKFPVAASCSSAEHVLMMGCAEVAVTPADLSLTPHQQRRFFGSKRSKLGHHMERLDEEAHRFEREEAVEKRKKKKAGKKKNRQAAKGTDVEVPEVEFTDDLADDDEDDGPSLPDPKDLELIMNRIVDGVKESYKSIRGAEPTPDIFDRIMVEAYGDTVPLPTVAQAVIVSPTLAQVTCYDPSVTKSVRDAIRDTLELNPQLEDEMSGTIKVPLPRVSMETRQKTAKQLAKQAERARNRIRDIRRKAMNKVKQAKDGKLEGVSEDEAFRTGKEIDSATEKVTKKLNDQLQAKQDEILAV</sequence>
<feature type="compositionally biased region" description="Basic and acidic residues" evidence="3">
    <location>
        <begin position="266"/>
        <end position="287"/>
    </location>
</feature>
<dbReference type="InterPro" id="IPR023584">
    <property type="entry name" value="Ribosome_recyc_fac_dom"/>
</dbReference>
<dbReference type="GO" id="GO:0005739">
    <property type="term" value="C:mitochondrion"/>
    <property type="evidence" value="ECO:0007669"/>
    <property type="project" value="TreeGrafter"/>
</dbReference>
<dbReference type="GO" id="GO:0043023">
    <property type="term" value="F:ribosomal large subunit binding"/>
    <property type="evidence" value="ECO:0007669"/>
    <property type="project" value="TreeGrafter"/>
</dbReference>
<evidence type="ECO:0000259" key="4">
    <source>
        <dbReference type="Pfam" id="PF01765"/>
    </source>
</evidence>
<protein>
    <recommendedName>
        <fullName evidence="4">Ribosome recycling factor domain-containing protein</fullName>
    </recommendedName>
</protein>
<dbReference type="InterPro" id="IPR036191">
    <property type="entry name" value="RRF_sf"/>
</dbReference>
<dbReference type="InterPro" id="IPR002661">
    <property type="entry name" value="Ribosome_recyc_fac"/>
</dbReference>
<name>A0A7S1V976_9STRA</name>
<dbReference type="Pfam" id="PF01765">
    <property type="entry name" value="RRF"/>
    <property type="match status" value="1"/>
</dbReference>